<dbReference type="CDD" id="cd01335">
    <property type="entry name" value="Radical_SAM"/>
    <property type="match status" value="1"/>
</dbReference>
<evidence type="ECO:0000256" key="3">
    <source>
        <dbReference type="ARBA" id="ARBA00022723"/>
    </source>
</evidence>
<dbReference type="EMBL" id="LR796380">
    <property type="protein sequence ID" value="CAB4140714.1"/>
    <property type="molecule type" value="Genomic_DNA"/>
</dbReference>
<gene>
    <name evidence="8" type="ORF">UFOVP395_57</name>
</gene>
<dbReference type="InterPro" id="IPR013785">
    <property type="entry name" value="Aldolase_TIM"/>
</dbReference>
<evidence type="ECO:0000256" key="5">
    <source>
        <dbReference type="ARBA" id="ARBA00023014"/>
    </source>
</evidence>
<accession>A0A6J5M1N8</accession>
<protein>
    <submittedName>
        <fullName evidence="8">AslB Arylsulfatase regulator (Fe-S oxidoreductase)</fullName>
    </submittedName>
</protein>
<dbReference type="SFLD" id="SFLDG01067">
    <property type="entry name" value="SPASM/twitch_domain_containing"/>
    <property type="match status" value="1"/>
</dbReference>
<dbReference type="SFLD" id="SFLDS00029">
    <property type="entry name" value="Radical_SAM"/>
    <property type="match status" value="1"/>
</dbReference>
<dbReference type="PANTHER" id="PTHR43273">
    <property type="entry name" value="ANAEROBIC SULFATASE-MATURATING ENZYME HOMOLOG ASLB-RELATED"/>
    <property type="match status" value="1"/>
</dbReference>
<dbReference type="PANTHER" id="PTHR43273:SF3">
    <property type="entry name" value="ANAEROBIC SULFATASE-MATURATING ENZYME HOMOLOG ASLB-RELATED"/>
    <property type="match status" value="1"/>
</dbReference>
<name>A0A6J5M1N8_9CAUD</name>
<dbReference type="GO" id="GO:0051536">
    <property type="term" value="F:iron-sulfur cluster binding"/>
    <property type="evidence" value="ECO:0007669"/>
    <property type="project" value="UniProtKB-KW"/>
</dbReference>
<organism evidence="8">
    <name type="scientific">uncultured Caudovirales phage</name>
    <dbReference type="NCBI Taxonomy" id="2100421"/>
    <lineage>
        <taxon>Viruses</taxon>
        <taxon>Duplodnaviria</taxon>
        <taxon>Heunggongvirae</taxon>
        <taxon>Uroviricota</taxon>
        <taxon>Caudoviricetes</taxon>
        <taxon>Peduoviridae</taxon>
        <taxon>Maltschvirus</taxon>
        <taxon>Maltschvirus maltsch</taxon>
    </lineage>
</organism>
<evidence type="ECO:0000313" key="8">
    <source>
        <dbReference type="EMBL" id="CAB4140714.1"/>
    </source>
</evidence>
<proteinExistence type="inferred from homology"/>
<dbReference type="Gene3D" id="3.20.20.70">
    <property type="entry name" value="Aldolase class I"/>
    <property type="match status" value="1"/>
</dbReference>
<keyword evidence="4" id="KW-0408">Iron</keyword>
<keyword evidence="3" id="KW-0479">Metal-binding</keyword>
<dbReference type="SUPFAM" id="SSF102114">
    <property type="entry name" value="Radical SAM enzymes"/>
    <property type="match status" value="1"/>
</dbReference>
<keyword evidence="5" id="KW-0411">Iron-sulfur</keyword>
<dbReference type="InterPro" id="IPR023867">
    <property type="entry name" value="Sulphatase_maturase_rSAM"/>
</dbReference>
<evidence type="ECO:0000256" key="4">
    <source>
        <dbReference type="ARBA" id="ARBA00023004"/>
    </source>
</evidence>
<dbReference type="InterPro" id="IPR007197">
    <property type="entry name" value="rSAM"/>
</dbReference>
<dbReference type="Pfam" id="PF04055">
    <property type="entry name" value="Radical_SAM"/>
    <property type="match status" value="1"/>
</dbReference>
<evidence type="ECO:0000259" key="7">
    <source>
        <dbReference type="PROSITE" id="PS51918"/>
    </source>
</evidence>
<dbReference type="GO" id="GO:0016491">
    <property type="term" value="F:oxidoreductase activity"/>
    <property type="evidence" value="ECO:0007669"/>
    <property type="project" value="InterPro"/>
</dbReference>
<evidence type="ECO:0000256" key="6">
    <source>
        <dbReference type="ARBA" id="ARBA00023601"/>
    </source>
</evidence>
<reference evidence="8" key="1">
    <citation type="submission" date="2020-04" db="EMBL/GenBank/DDBJ databases">
        <authorList>
            <person name="Chiriac C."/>
            <person name="Salcher M."/>
            <person name="Ghai R."/>
            <person name="Kavagutti S V."/>
        </authorList>
    </citation>
    <scope>NUCLEOTIDE SEQUENCE</scope>
</reference>
<dbReference type="InterPro" id="IPR023885">
    <property type="entry name" value="4Fe4S-binding_SPASM_dom"/>
</dbReference>
<comment type="similarity">
    <text evidence="6">Belongs to the radical SAM superfamily. Anaerobic sulfatase-maturating enzyme family.</text>
</comment>
<evidence type="ECO:0000256" key="1">
    <source>
        <dbReference type="ARBA" id="ARBA00001966"/>
    </source>
</evidence>
<dbReference type="NCBIfam" id="TIGR04085">
    <property type="entry name" value="rSAM_more_4Fe4S"/>
    <property type="match status" value="1"/>
</dbReference>
<dbReference type="InterPro" id="IPR058240">
    <property type="entry name" value="rSAM_sf"/>
</dbReference>
<evidence type="ECO:0000256" key="2">
    <source>
        <dbReference type="ARBA" id="ARBA00022691"/>
    </source>
</evidence>
<keyword evidence="2" id="KW-0949">S-adenosyl-L-methionine</keyword>
<dbReference type="PROSITE" id="PS51918">
    <property type="entry name" value="RADICAL_SAM"/>
    <property type="match status" value="1"/>
</dbReference>
<sequence length="464" mass="52960">MKFIIAATKPVFNKDEVTGVEHIQYFYDNMTSELWDSEGNPINVTPTTIQGNFKEFPATSISTPNKKSVLIKTLKIQLGLSCNYSCEYCSQRFVPNIEHSNTKLLDKFINSLDSWLLYPPDTIEFWGGEPFVYWKNFKPLAEAMRERFPFAKFLVITNGSLLTDEIIDWLDKLDFNVGVSHDGPGQNVRGPNPFDDPEKRELILKLFDRLLPKKKISINSMIHRENLDRAAIQVYFERTFGRDKEFTIGEGSFVDVYDEGGMKNTLQSHAEHLAFRRMSLESLGDGTSSRFIIAHKRVQSWIDSWGNKRPAYSLNQKCGMDDPHIVAVDLMGNVLTCQNVTVSARAPNGKSHRIGHVDAFEKIKLDTATHWKFRDECSKCPMLQVCRGSCMFLEGEYFKKSCETAYSDHLPFFAKAFESVTGALPYAIEAIEDDCRLPKDRSNLWGSMSDEVYVPPTREEPFQG</sequence>
<feature type="domain" description="Radical SAM core" evidence="7">
    <location>
        <begin position="66"/>
        <end position="288"/>
    </location>
</feature>
<comment type="cofactor">
    <cofactor evidence="1">
        <name>[4Fe-4S] cluster</name>
        <dbReference type="ChEBI" id="CHEBI:49883"/>
    </cofactor>
</comment>
<dbReference type="GO" id="GO:0046872">
    <property type="term" value="F:metal ion binding"/>
    <property type="evidence" value="ECO:0007669"/>
    <property type="project" value="UniProtKB-KW"/>
</dbReference>